<dbReference type="AlphaFoldDB" id="A0A5C3L5W2"/>
<sequence>MLAELRPHASLMWITSGENASFTVDAMLDGLCTALVGSLDVRMYGAGEPLPRPQPCSVGASSEPLPRVFIFNPQAANNFLVRTLSMIQSCFVYVKVRMISITYTFAQWGDVLRSSLFGRRGVFLSHQRRDIVATVGINYLYYYVSFYTPAVDGAPSFIL</sequence>
<reference evidence="1 2" key="1">
    <citation type="journal article" date="2019" name="Nat. Ecol. Evol.">
        <title>Megaphylogeny resolves global patterns of mushroom evolution.</title>
        <authorList>
            <person name="Varga T."/>
            <person name="Krizsan K."/>
            <person name="Foldi C."/>
            <person name="Dima B."/>
            <person name="Sanchez-Garcia M."/>
            <person name="Sanchez-Ramirez S."/>
            <person name="Szollosi G.J."/>
            <person name="Szarkandi J.G."/>
            <person name="Papp V."/>
            <person name="Albert L."/>
            <person name="Andreopoulos W."/>
            <person name="Angelini C."/>
            <person name="Antonin V."/>
            <person name="Barry K.W."/>
            <person name="Bougher N.L."/>
            <person name="Buchanan P."/>
            <person name="Buyck B."/>
            <person name="Bense V."/>
            <person name="Catcheside P."/>
            <person name="Chovatia M."/>
            <person name="Cooper J."/>
            <person name="Damon W."/>
            <person name="Desjardin D."/>
            <person name="Finy P."/>
            <person name="Geml J."/>
            <person name="Haridas S."/>
            <person name="Hughes K."/>
            <person name="Justo A."/>
            <person name="Karasinski D."/>
            <person name="Kautmanova I."/>
            <person name="Kiss B."/>
            <person name="Kocsube S."/>
            <person name="Kotiranta H."/>
            <person name="LaButti K.M."/>
            <person name="Lechner B.E."/>
            <person name="Liimatainen K."/>
            <person name="Lipzen A."/>
            <person name="Lukacs Z."/>
            <person name="Mihaltcheva S."/>
            <person name="Morgado L.N."/>
            <person name="Niskanen T."/>
            <person name="Noordeloos M.E."/>
            <person name="Ohm R.A."/>
            <person name="Ortiz-Santana B."/>
            <person name="Ovrebo C."/>
            <person name="Racz N."/>
            <person name="Riley R."/>
            <person name="Savchenko A."/>
            <person name="Shiryaev A."/>
            <person name="Soop K."/>
            <person name="Spirin V."/>
            <person name="Szebenyi C."/>
            <person name="Tomsovsky M."/>
            <person name="Tulloss R.E."/>
            <person name="Uehling J."/>
            <person name="Grigoriev I.V."/>
            <person name="Vagvolgyi C."/>
            <person name="Papp T."/>
            <person name="Martin F.M."/>
            <person name="Miettinen O."/>
            <person name="Hibbett D.S."/>
            <person name="Nagy L.G."/>
        </authorList>
    </citation>
    <scope>NUCLEOTIDE SEQUENCE [LARGE SCALE GENOMIC DNA]</scope>
    <source>
        <strain evidence="1 2">CBS 121175</strain>
    </source>
</reference>
<organism evidence="1 2">
    <name type="scientific">Coprinopsis marcescibilis</name>
    <name type="common">Agaric fungus</name>
    <name type="synonym">Psathyrella marcescibilis</name>
    <dbReference type="NCBI Taxonomy" id="230819"/>
    <lineage>
        <taxon>Eukaryota</taxon>
        <taxon>Fungi</taxon>
        <taxon>Dikarya</taxon>
        <taxon>Basidiomycota</taxon>
        <taxon>Agaricomycotina</taxon>
        <taxon>Agaricomycetes</taxon>
        <taxon>Agaricomycetidae</taxon>
        <taxon>Agaricales</taxon>
        <taxon>Agaricineae</taxon>
        <taxon>Psathyrellaceae</taxon>
        <taxon>Coprinopsis</taxon>
    </lineage>
</organism>
<proteinExistence type="predicted"/>
<keyword evidence="2" id="KW-1185">Reference proteome</keyword>
<gene>
    <name evidence="1" type="ORF">FA15DRAFT_459268</name>
</gene>
<dbReference type="Proteomes" id="UP000307440">
    <property type="component" value="Unassembled WGS sequence"/>
</dbReference>
<protein>
    <submittedName>
        <fullName evidence="1">Uncharacterized protein</fullName>
    </submittedName>
</protein>
<evidence type="ECO:0000313" key="2">
    <source>
        <dbReference type="Proteomes" id="UP000307440"/>
    </source>
</evidence>
<dbReference type="EMBL" id="ML210215">
    <property type="protein sequence ID" value="TFK23608.1"/>
    <property type="molecule type" value="Genomic_DNA"/>
</dbReference>
<accession>A0A5C3L5W2</accession>
<evidence type="ECO:0000313" key="1">
    <source>
        <dbReference type="EMBL" id="TFK23608.1"/>
    </source>
</evidence>
<name>A0A5C3L5W2_COPMA</name>